<name>A0A4Y1YNU9_9PROT</name>
<protein>
    <submittedName>
        <fullName evidence="1">Uncharacterized protein</fullName>
    </submittedName>
</protein>
<dbReference type="KEGG" id="nst:Nstercoris_02103"/>
<keyword evidence="2" id="KW-1185">Reference proteome</keyword>
<dbReference type="Proteomes" id="UP000316473">
    <property type="component" value="Chromosome"/>
</dbReference>
<evidence type="ECO:0000313" key="1">
    <source>
        <dbReference type="EMBL" id="BBL35826.1"/>
    </source>
</evidence>
<reference evidence="1 2" key="1">
    <citation type="submission" date="2019-06" db="EMBL/GenBank/DDBJ databases">
        <title>Nitrosomonas stercoris KYUHI-S whole genome shotgun sequence.</title>
        <authorList>
            <person name="Nakagawa T."/>
            <person name="Tsuchiya Y."/>
            <person name="Takahashi R."/>
        </authorList>
    </citation>
    <scope>NUCLEOTIDE SEQUENCE [LARGE SCALE GENOMIC DNA]</scope>
    <source>
        <strain evidence="1 2">KYUHI-S</strain>
    </source>
</reference>
<organism evidence="1 2">
    <name type="scientific">Nitrosomonas stercoris</name>
    <dbReference type="NCBI Taxonomy" id="1444684"/>
    <lineage>
        <taxon>Bacteria</taxon>
        <taxon>Pseudomonadati</taxon>
        <taxon>Pseudomonadota</taxon>
        <taxon>Betaproteobacteria</taxon>
        <taxon>Nitrosomonadales</taxon>
        <taxon>Nitrosomonadaceae</taxon>
        <taxon>Nitrosomonas</taxon>
    </lineage>
</organism>
<dbReference type="EMBL" id="AP019755">
    <property type="protein sequence ID" value="BBL35826.1"/>
    <property type="molecule type" value="Genomic_DNA"/>
</dbReference>
<gene>
    <name evidence="1" type="ORF">Nstercoris_02103</name>
</gene>
<dbReference type="AlphaFoldDB" id="A0A4Y1YNU9"/>
<proteinExistence type="predicted"/>
<accession>A0A4Y1YNU9</accession>
<sequence>MTERTYIIRQQDRKTATTFIDNQLNKNPQWLGVTEAQYNAAKQEYLVSKTSPTSFNTWCQKWLKETQWAEIRKAINTNKNHEEERWRYIEPHKTISVTHHAWEILSTLALQDQLSPSEVIINRLGKKLITSGSPTKSRYNQNN</sequence>
<evidence type="ECO:0000313" key="2">
    <source>
        <dbReference type="Proteomes" id="UP000316473"/>
    </source>
</evidence>